<dbReference type="SUPFAM" id="SSF88659">
    <property type="entry name" value="Sigma3 and sigma4 domains of RNA polymerase sigma factors"/>
    <property type="match status" value="1"/>
</dbReference>
<dbReference type="InterPro" id="IPR032710">
    <property type="entry name" value="NTF2-like_dom_sf"/>
</dbReference>
<feature type="domain" description="RNA polymerase sigma factor 70 region 4 type 2" evidence="1">
    <location>
        <begin position="100"/>
        <end position="146"/>
    </location>
</feature>
<dbReference type="InterPro" id="IPR036388">
    <property type="entry name" value="WH-like_DNA-bd_sf"/>
</dbReference>
<organism evidence="2 3">
    <name type="scientific">Chitinophaga rupis</name>
    <dbReference type="NCBI Taxonomy" id="573321"/>
    <lineage>
        <taxon>Bacteria</taxon>
        <taxon>Pseudomonadati</taxon>
        <taxon>Bacteroidota</taxon>
        <taxon>Chitinophagia</taxon>
        <taxon>Chitinophagales</taxon>
        <taxon>Chitinophagaceae</taxon>
        <taxon>Chitinophaga</taxon>
    </lineage>
</organism>
<dbReference type="OrthoDB" id="3211555at2"/>
<dbReference type="Pfam" id="PF08281">
    <property type="entry name" value="Sigma70_r4_2"/>
    <property type="match status" value="1"/>
</dbReference>
<dbReference type="GO" id="GO:0006352">
    <property type="term" value="P:DNA-templated transcription initiation"/>
    <property type="evidence" value="ECO:0007669"/>
    <property type="project" value="InterPro"/>
</dbReference>
<dbReference type="InterPro" id="IPR013324">
    <property type="entry name" value="RNA_pol_sigma_r3/r4-like"/>
</dbReference>
<reference evidence="2 3" key="1">
    <citation type="submission" date="2016-10" db="EMBL/GenBank/DDBJ databases">
        <authorList>
            <person name="de Groot N.N."/>
        </authorList>
    </citation>
    <scope>NUCLEOTIDE SEQUENCE [LARGE SCALE GENOMIC DNA]</scope>
    <source>
        <strain evidence="2 3">DSM 21039</strain>
    </source>
</reference>
<evidence type="ECO:0000259" key="1">
    <source>
        <dbReference type="Pfam" id="PF08281"/>
    </source>
</evidence>
<dbReference type="NCBIfam" id="TIGR02937">
    <property type="entry name" value="sigma70-ECF"/>
    <property type="match status" value="1"/>
</dbReference>
<dbReference type="PANTHER" id="PTHR30173:SF36">
    <property type="entry name" value="ECF RNA POLYMERASE SIGMA FACTOR SIGJ"/>
    <property type="match status" value="1"/>
</dbReference>
<gene>
    <name evidence="2" type="ORF">SAMN04488505_1011438</name>
</gene>
<dbReference type="Gene3D" id="1.10.10.10">
    <property type="entry name" value="Winged helix-like DNA-binding domain superfamily/Winged helix DNA-binding domain"/>
    <property type="match status" value="1"/>
</dbReference>
<accession>A0A1H7MAP8</accession>
<dbReference type="PANTHER" id="PTHR30173">
    <property type="entry name" value="SIGMA 19 FACTOR"/>
    <property type="match status" value="1"/>
</dbReference>
<sequence length="280" mass="31973">MNLIDGYQQKLFPYAYNILGSVDDAKDVIQEVVIKYMAVAGKEIDNEFGYLVRSVVNQSINVKKRNARTLTGAMWLPEPVDTQRADTNIERREIISYSMMVLLEHLNPKERAVFILKEAFDYSHEDIAAVLSITVENSRKLLSRARSGLKNNNNPPRLATDLTSSYLLEYVEFIKNGDTGSLERKLSEEVSFMADGGGKVKIVRELTVGVQPVTDLLLYLYQTYQHSFTFKIHTINHQPALLYYKDNALTNCQVFDIEDGKIKNVYSIVDPDKLKNLFNF</sequence>
<dbReference type="GO" id="GO:0003677">
    <property type="term" value="F:DNA binding"/>
    <property type="evidence" value="ECO:0007669"/>
    <property type="project" value="InterPro"/>
</dbReference>
<protein>
    <submittedName>
        <fullName evidence="2">RNA polymerase sigma-70 factor, ECF subfamily</fullName>
    </submittedName>
</protein>
<dbReference type="RefSeq" id="WP_089908073.1">
    <property type="nucleotide sequence ID" value="NZ_FOBB01000001.1"/>
</dbReference>
<dbReference type="InterPro" id="IPR013249">
    <property type="entry name" value="RNA_pol_sigma70_r4_t2"/>
</dbReference>
<dbReference type="Gene3D" id="1.10.1740.10">
    <property type="match status" value="1"/>
</dbReference>
<dbReference type="CDD" id="cd06171">
    <property type="entry name" value="Sigma70_r4"/>
    <property type="match status" value="1"/>
</dbReference>
<dbReference type="Proteomes" id="UP000198984">
    <property type="component" value="Unassembled WGS sequence"/>
</dbReference>
<dbReference type="AlphaFoldDB" id="A0A1H7MAP8"/>
<dbReference type="SUPFAM" id="SSF54427">
    <property type="entry name" value="NTF2-like"/>
    <property type="match status" value="1"/>
</dbReference>
<name>A0A1H7MAP8_9BACT</name>
<dbReference type="STRING" id="573321.SAMN04488505_1011438"/>
<dbReference type="SUPFAM" id="SSF88946">
    <property type="entry name" value="Sigma2 domain of RNA polymerase sigma factors"/>
    <property type="match status" value="1"/>
</dbReference>
<evidence type="ECO:0000313" key="3">
    <source>
        <dbReference type="Proteomes" id="UP000198984"/>
    </source>
</evidence>
<dbReference type="EMBL" id="FOBB01000001">
    <property type="protein sequence ID" value="SEL07697.1"/>
    <property type="molecule type" value="Genomic_DNA"/>
</dbReference>
<dbReference type="InterPro" id="IPR052704">
    <property type="entry name" value="ECF_Sigma-70_Domain"/>
</dbReference>
<keyword evidence="3" id="KW-1185">Reference proteome</keyword>
<dbReference type="InterPro" id="IPR014284">
    <property type="entry name" value="RNA_pol_sigma-70_dom"/>
</dbReference>
<dbReference type="GO" id="GO:0016987">
    <property type="term" value="F:sigma factor activity"/>
    <property type="evidence" value="ECO:0007669"/>
    <property type="project" value="InterPro"/>
</dbReference>
<dbReference type="InterPro" id="IPR013325">
    <property type="entry name" value="RNA_pol_sigma_r2"/>
</dbReference>
<evidence type="ECO:0000313" key="2">
    <source>
        <dbReference type="EMBL" id="SEL07697.1"/>
    </source>
</evidence>
<proteinExistence type="predicted"/>